<proteinExistence type="predicted"/>
<gene>
    <name evidence="2" type="ORF">AFUS01_LOCUS11857</name>
</gene>
<dbReference type="Proteomes" id="UP000708208">
    <property type="component" value="Unassembled WGS sequence"/>
</dbReference>
<dbReference type="InterPro" id="IPR041588">
    <property type="entry name" value="Integrase_H2C2"/>
</dbReference>
<evidence type="ECO:0000259" key="1">
    <source>
        <dbReference type="Pfam" id="PF17921"/>
    </source>
</evidence>
<dbReference type="EMBL" id="CAJVCH010092153">
    <property type="protein sequence ID" value="CAG7722738.1"/>
    <property type="molecule type" value="Genomic_DNA"/>
</dbReference>
<organism evidence="2 3">
    <name type="scientific">Allacma fusca</name>
    <dbReference type="NCBI Taxonomy" id="39272"/>
    <lineage>
        <taxon>Eukaryota</taxon>
        <taxon>Metazoa</taxon>
        <taxon>Ecdysozoa</taxon>
        <taxon>Arthropoda</taxon>
        <taxon>Hexapoda</taxon>
        <taxon>Collembola</taxon>
        <taxon>Symphypleona</taxon>
        <taxon>Sminthuridae</taxon>
        <taxon>Allacma</taxon>
    </lineage>
</organism>
<feature type="domain" description="Integrase zinc-binding" evidence="1">
    <location>
        <begin position="359"/>
        <end position="409"/>
    </location>
</feature>
<protein>
    <recommendedName>
        <fullName evidence="1">Integrase zinc-binding domain-containing protein</fullName>
    </recommendedName>
</protein>
<sequence>MYRQIMHISSDSNFLRILWRFDSKDPIQAYKLLRVTFGTKSAPALATQTLMQLANDEFENFPQASQVLKEDTYVDDVVTGANHETSAIQLRKDLDQLTRNGGFELSKWMSNSLQVMDSIPTENRGSEASLNLDVDKTVKTLGLHWNPSLDSYTYKVQPFTRPTTLTKRYILSDTAQLFDPLGLLSPITVIPKMFLQRLWSEDLDFLHIHPYEIPKEPPMICEEKNVLEEKPPHVIVHHALVDISHIQRYSSFNFLKRVTAYCLRFFNNVKSKNNRISGELRANELISATYRLFKIVQASSFRIEILTLSEKKQLGSKSKLLPLNPFLDEHDLLRVGGRLKKATHIPFEARHPLILPNSHHLTTLIIRHFHVINLHAGPQQLLYILQQQFWIINARKIINYIIKRCKPCAILRAESAKQLMGNLPKPRITPNLAFATTGIDYCGPYLLRPIKGRSPKLFKCYIALFICFVTRGIHLELVSDMTSDSFIAALRRFIARRRKPAEIYSDCGSNFVAANKELREFLRLVKSEEHNRHVCRP</sequence>
<evidence type="ECO:0000313" key="3">
    <source>
        <dbReference type="Proteomes" id="UP000708208"/>
    </source>
</evidence>
<accession>A0A8J2JS53</accession>
<dbReference type="AlphaFoldDB" id="A0A8J2JS53"/>
<dbReference type="InterPro" id="IPR008042">
    <property type="entry name" value="Retrotrans_Pao"/>
</dbReference>
<dbReference type="Pfam" id="PF17921">
    <property type="entry name" value="Integrase_H2C2"/>
    <property type="match status" value="1"/>
</dbReference>
<reference evidence="2" key="1">
    <citation type="submission" date="2021-06" db="EMBL/GenBank/DDBJ databases">
        <authorList>
            <person name="Hodson N. C."/>
            <person name="Mongue J. A."/>
            <person name="Jaron S. K."/>
        </authorList>
    </citation>
    <scope>NUCLEOTIDE SEQUENCE</scope>
</reference>
<keyword evidence="3" id="KW-1185">Reference proteome</keyword>
<dbReference type="Pfam" id="PF05380">
    <property type="entry name" value="Peptidase_A17"/>
    <property type="match status" value="1"/>
</dbReference>
<name>A0A8J2JS53_9HEXA</name>
<dbReference type="PANTHER" id="PTHR47331">
    <property type="entry name" value="PHD-TYPE DOMAIN-CONTAINING PROTEIN"/>
    <property type="match status" value="1"/>
</dbReference>
<comment type="caution">
    <text evidence="2">The sequence shown here is derived from an EMBL/GenBank/DDBJ whole genome shotgun (WGS) entry which is preliminary data.</text>
</comment>
<dbReference type="OrthoDB" id="8033604at2759"/>
<evidence type="ECO:0000313" key="2">
    <source>
        <dbReference type="EMBL" id="CAG7722738.1"/>
    </source>
</evidence>